<evidence type="ECO:0000313" key="9">
    <source>
        <dbReference type="EMBL" id="CAJ1949418.1"/>
    </source>
</evidence>
<evidence type="ECO:0000256" key="4">
    <source>
        <dbReference type="ARBA" id="ARBA00023002"/>
    </source>
</evidence>
<evidence type="ECO:0000259" key="7">
    <source>
        <dbReference type="Pfam" id="PF02558"/>
    </source>
</evidence>
<feature type="domain" description="Ketopantoate reductase N-terminal" evidence="7">
    <location>
        <begin position="7"/>
        <end position="179"/>
    </location>
</feature>
<keyword evidence="3" id="KW-0521">NADP</keyword>
<dbReference type="Gene3D" id="3.40.50.720">
    <property type="entry name" value="NAD(P)-binding Rossmann-like Domain"/>
    <property type="match status" value="1"/>
</dbReference>
<organism evidence="9 10">
    <name type="scientific">Cylindrotheca closterium</name>
    <dbReference type="NCBI Taxonomy" id="2856"/>
    <lineage>
        <taxon>Eukaryota</taxon>
        <taxon>Sar</taxon>
        <taxon>Stramenopiles</taxon>
        <taxon>Ochrophyta</taxon>
        <taxon>Bacillariophyta</taxon>
        <taxon>Bacillariophyceae</taxon>
        <taxon>Bacillariophycidae</taxon>
        <taxon>Bacillariales</taxon>
        <taxon>Bacillariaceae</taxon>
        <taxon>Cylindrotheca</taxon>
    </lineage>
</organism>
<comment type="similarity">
    <text evidence="1">Belongs to the ketopantoate reductase family.</text>
</comment>
<dbReference type="Pfam" id="PF08546">
    <property type="entry name" value="ApbA_C"/>
    <property type="match status" value="1"/>
</dbReference>
<evidence type="ECO:0000256" key="3">
    <source>
        <dbReference type="ARBA" id="ARBA00022857"/>
    </source>
</evidence>
<feature type="region of interest" description="Disordered" evidence="6">
    <location>
        <begin position="37"/>
        <end position="61"/>
    </location>
</feature>
<name>A0AAD2FQG6_9STRA</name>
<dbReference type="NCBIfam" id="TIGR00745">
    <property type="entry name" value="apbA_panE"/>
    <property type="match status" value="1"/>
</dbReference>
<dbReference type="PANTHER" id="PTHR43765:SF2">
    <property type="entry name" value="2-DEHYDROPANTOATE 2-REDUCTASE"/>
    <property type="match status" value="1"/>
</dbReference>
<dbReference type="InterPro" id="IPR008927">
    <property type="entry name" value="6-PGluconate_DH-like_C_sf"/>
</dbReference>
<reference evidence="9" key="1">
    <citation type="submission" date="2023-08" db="EMBL/GenBank/DDBJ databases">
        <authorList>
            <person name="Audoor S."/>
            <person name="Bilcke G."/>
        </authorList>
    </citation>
    <scope>NUCLEOTIDE SEQUENCE</scope>
</reference>
<dbReference type="InterPro" id="IPR003710">
    <property type="entry name" value="ApbA"/>
</dbReference>
<evidence type="ECO:0000256" key="1">
    <source>
        <dbReference type="ARBA" id="ARBA00007870"/>
    </source>
</evidence>
<dbReference type="InterPro" id="IPR013752">
    <property type="entry name" value="KPA_reductase"/>
</dbReference>
<dbReference type="Gene3D" id="1.10.1040.10">
    <property type="entry name" value="N-(1-d-carboxylethyl)-l-norvaline Dehydrogenase, domain 2"/>
    <property type="match status" value="1"/>
</dbReference>
<dbReference type="EC" id="1.1.1.169" evidence="2"/>
<dbReference type="AlphaFoldDB" id="A0AAD2FQG6"/>
<dbReference type="GO" id="GO:0005737">
    <property type="term" value="C:cytoplasm"/>
    <property type="evidence" value="ECO:0007669"/>
    <property type="project" value="TreeGrafter"/>
</dbReference>
<comment type="caution">
    <text evidence="9">The sequence shown here is derived from an EMBL/GenBank/DDBJ whole genome shotgun (WGS) entry which is preliminary data.</text>
</comment>
<dbReference type="SUPFAM" id="SSF51735">
    <property type="entry name" value="NAD(P)-binding Rossmann-fold domains"/>
    <property type="match status" value="1"/>
</dbReference>
<keyword evidence="4" id="KW-0560">Oxidoreductase</keyword>
<dbReference type="GO" id="GO:0015940">
    <property type="term" value="P:pantothenate biosynthetic process"/>
    <property type="evidence" value="ECO:0007669"/>
    <property type="project" value="InterPro"/>
</dbReference>
<keyword evidence="10" id="KW-1185">Reference proteome</keyword>
<dbReference type="InterPro" id="IPR013328">
    <property type="entry name" value="6PGD_dom2"/>
</dbReference>
<evidence type="ECO:0000313" key="10">
    <source>
        <dbReference type="Proteomes" id="UP001295423"/>
    </source>
</evidence>
<evidence type="ECO:0000256" key="6">
    <source>
        <dbReference type="SAM" id="MobiDB-lite"/>
    </source>
</evidence>
<protein>
    <recommendedName>
        <fullName evidence="2">2-dehydropantoate 2-reductase</fullName>
        <ecNumber evidence="2">1.1.1.169</ecNumber>
    </recommendedName>
    <alternativeName>
        <fullName evidence="5">Ketopantoate reductase</fullName>
    </alternativeName>
</protein>
<dbReference type="InterPro" id="IPR013332">
    <property type="entry name" value="KPR_N"/>
</dbReference>
<accession>A0AAD2FQG6</accession>
<gene>
    <name evidence="9" type="ORF">CYCCA115_LOCUS12084</name>
</gene>
<feature type="compositionally biased region" description="Low complexity" evidence="6">
    <location>
        <begin position="38"/>
        <end position="47"/>
    </location>
</feature>
<dbReference type="InterPro" id="IPR050838">
    <property type="entry name" value="Ketopantoate_reductase"/>
</dbReference>
<dbReference type="Pfam" id="PF02558">
    <property type="entry name" value="ApbA"/>
    <property type="match status" value="1"/>
</dbReference>
<dbReference type="Proteomes" id="UP001295423">
    <property type="component" value="Unassembled WGS sequence"/>
</dbReference>
<evidence type="ECO:0000259" key="8">
    <source>
        <dbReference type="Pfam" id="PF08546"/>
    </source>
</evidence>
<sequence>MAFREPIHILGAGSIGVCWAALIRSSRPTYPVTLLARNNNDNNNATTNEKKSNQNSGTRDISLKRLHPKPSVETLQVPQHVIGSKNHHKEDLLEHNGIHNLLVTTKSYQAKEAVESVLTYLEKETSKIIIMCNGALSVKEDLAKFEIPLVLATTTHGAYMENNKQDVVHAGVGKTYIENSMPQLAELWDSVGMRCESLPTHEMNVTLWQKLAANCVINPLTAIFRCNNGELLLEPSFPQLLHEIVDELVTVANLDSDSTAGGEPITKEALVAFVYEVIRDTEHNRSSMYQDIVLKQQKSEIDHLNGFVVKKGRAAGVECLTNEDIVGRIKDLETRNKNGH</sequence>
<dbReference type="SUPFAM" id="SSF48179">
    <property type="entry name" value="6-phosphogluconate dehydrogenase C-terminal domain-like"/>
    <property type="match status" value="1"/>
</dbReference>
<dbReference type="PANTHER" id="PTHR43765">
    <property type="entry name" value="2-DEHYDROPANTOATE 2-REDUCTASE-RELATED"/>
    <property type="match status" value="1"/>
</dbReference>
<feature type="domain" description="Ketopantoate reductase C-terminal" evidence="8">
    <location>
        <begin position="205"/>
        <end position="332"/>
    </location>
</feature>
<proteinExistence type="inferred from homology"/>
<dbReference type="GO" id="GO:0050661">
    <property type="term" value="F:NADP binding"/>
    <property type="evidence" value="ECO:0007669"/>
    <property type="project" value="TreeGrafter"/>
</dbReference>
<dbReference type="InterPro" id="IPR036291">
    <property type="entry name" value="NAD(P)-bd_dom_sf"/>
</dbReference>
<dbReference type="EMBL" id="CAKOGP040001758">
    <property type="protein sequence ID" value="CAJ1949418.1"/>
    <property type="molecule type" value="Genomic_DNA"/>
</dbReference>
<evidence type="ECO:0000256" key="2">
    <source>
        <dbReference type="ARBA" id="ARBA00013014"/>
    </source>
</evidence>
<dbReference type="GO" id="GO:0008677">
    <property type="term" value="F:2-dehydropantoate 2-reductase activity"/>
    <property type="evidence" value="ECO:0007669"/>
    <property type="project" value="UniProtKB-EC"/>
</dbReference>
<evidence type="ECO:0000256" key="5">
    <source>
        <dbReference type="ARBA" id="ARBA00032024"/>
    </source>
</evidence>